<evidence type="ECO:0000256" key="1">
    <source>
        <dbReference type="ARBA" id="ARBA00004651"/>
    </source>
</evidence>
<keyword evidence="3 6" id="KW-0812">Transmembrane</keyword>
<dbReference type="Pfam" id="PF01943">
    <property type="entry name" value="Polysacc_synt"/>
    <property type="match status" value="1"/>
</dbReference>
<feature type="transmembrane region" description="Helical" evidence="6">
    <location>
        <begin position="49"/>
        <end position="72"/>
    </location>
</feature>
<feature type="transmembrane region" description="Helical" evidence="6">
    <location>
        <begin position="391"/>
        <end position="410"/>
    </location>
</feature>
<feature type="transmembrane region" description="Helical" evidence="6">
    <location>
        <begin position="186"/>
        <end position="210"/>
    </location>
</feature>
<dbReference type="RefSeq" id="WP_262427922.1">
    <property type="nucleotide sequence ID" value="NZ_JACRTJ010000025.1"/>
</dbReference>
<gene>
    <name evidence="7" type="ORF">H8708_11480</name>
</gene>
<feature type="transmembrane region" description="Helical" evidence="6">
    <location>
        <begin position="324"/>
        <end position="343"/>
    </location>
</feature>
<accession>A0ABR7NUP9</accession>
<evidence type="ECO:0000313" key="7">
    <source>
        <dbReference type="EMBL" id="MBC8599839.1"/>
    </source>
</evidence>
<feature type="transmembrane region" description="Helical" evidence="6">
    <location>
        <begin position="125"/>
        <end position="145"/>
    </location>
</feature>
<comment type="subcellular location">
    <subcellularLocation>
        <location evidence="1">Cell membrane</location>
        <topology evidence="1">Multi-pass membrane protein</topology>
    </subcellularLocation>
</comment>
<proteinExistence type="predicted"/>
<evidence type="ECO:0000256" key="3">
    <source>
        <dbReference type="ARBA" id="ARBA00022692"/>
    </source>
</evidence>
<evidence type="ECO:0000256" key="2">
    <source>
        <dbReference type="ARBA" id="ARBA00022475"/>
    </source>
</evidence>
<dbReference type="InterPro" id="IPR050833">
    <property type="entry name" value="Poly_Biosynth_Transport"/>
</dbReference>
<feature type="transmembrane region" description="Helical" evidence="6">
    <location>
        <begin position="84"/>
        <end position="105"/>
    </location>
</feature>
<name>A0ABR7NUP9_9FIRM</name>
<keyword evidence="4 6" id="KW-1133">Transmembrane helix</keyword>
<dbReference type="CDD" id="cd13124">
    <property type="entry name" value="MATE_SpoVB_like"/>
    <property type="match status" value="1"/>
</dbReference>
<evidence type="ECO:0000256" key="4">
    <source>
        <dbReference type="ARBA" id="ARBA00022989"/>
    </source>
</evidence>
<evidence type="ECO:0000256" key="5">
    <source>
        <dbReference type="ARBA" id="ARBA00023136"/>
    </source>
</evidence>
<protein>
    <submittedName>
        <fullName evidence="7">Polysaccharide biosynthesis protein</fullName>
    </submittedName>
</protein>
<organism evidence="7 8">
    <name type="scientific">Enterocloster hominis</name>
    <name type="common">ex Liu et al. 2021</name>
    <dbReference type="NCBI Taxonomy" id="2763663"/>
    <lineage>
        <taxon>Bacteria</taxon>
        <taxon>Bacillati</taxon>
        <taxon>Bacillota</taxon>
        <taxon>Clostridia</taxon>
        <taxon>Lachnospirales</taxon>
        <taxon>Lachnospiraceae</taxon>
        <taxon>Enterocloster</taxon>
    </lineage>
</organism>
<feature type="transmembrane region" description="Helical" evidence="6">
    <location>
        <begin position="363"/>
        <end position="384"/>
    </location>
</feature>
<evidence type="ECO:0000313" key="8">
    <source>
        <dbReference type="Proteomes" id="UP000647491"/>
    </source>
</evidence>
<feature type="transmembrane region" description="Helical" evidence="6">
    <location>
        <begin position="276"/>
        <end position="303"/>
    </location>
</feature>
<dbReference type="Proteomes" id="UP000647491">
    <property type="component" value="Unassembled WGS sequence"/>
</dbReference>
<dbReference type="PANTHER" id="PTHR30250">
    <property type="entry name" value="PST FAMILY PREDICTED COLANIC ACID TRANSPORTER"/>
    <property type="match status" value="1"/>
</dbReference>
<dbReference type="InterPro" id="IPR002797">
    <property type="entry name" value="Polysacc_synth"/>
</dbReference>
<sequence>MHSYFKNHTLAAGALLLTLTGIASRILGFFYRIFLSRTIGAEGLGVYQMVFPIYGICFSICAGSIQTAISRFTAADRDRAGRTLFAGFIISFSLALGLAAVIIRFSGFLASQVLMEPRCAPLLPAMALAIPCTSVHACLCGWYYGKEKVQVPALSQMVEQCIRIFTVFLIARIWEEQGRPVTVLAAVAGLVAGEAGSALFTLLSFLLFGSRKKDGPSVSGRPAPSSVLTAAAPLLAMALPLMGNRLVMNLLQSLEAILIPVRLELSGLSRSQALSVYGVLTGMALPFVMFPSAIINSLAVVLLPSVARHQSLGNRSGILKNISLSFRYSSYMGILCIGIFTSFGDSLGLQVFKSAEAGSFISILAWLCPFLYLSTTMGSVLNGLGKTSVTFLHNLVSLLVRLAFVFFGIPRAGIRACLWGMLAGELVLSLLHLYSLRRLVRYAPNAWAVIVKPSFCLASALGIFSLFPDPLPLPGSLPPFFGTVLQIGLVCTGYLLFLLLFHKRPDHSSNSTVT</sequence>
<dbReference type="EMBL" id="JACRTJ010000025">
    <property type="protein sequence ID" value="MBC8599839.1"/>
    <property type="molecule type" value="Genomic_DNA"/>
</dbReference>
<dbReference type="PIRSF" id="PIRSF038958">
    <property type="entry name" value="PG_synth_SpoVB"/>
    <property type="match status" value="1"/>
</dbReference>
<reference evidence="7 8" key="1">
    <citation type="submission" date="2020-08" db="EMBL/GenBank/DDBJ databases">
        <title>Genome public.</title>
        <authorList>
            <person name="Liu C."/>
            <person name="Sun Q."/>
        </authorList>
    </citation>
    <scope>NUCLEOTIDE SEQUENCE [LARGE SCALE GENOMIC DNA]</scope>
    <source>
        <strain evidence="7 8">BX10</strain>
    </source>
</reference>
<comment type="caution">
    <text evidence="7">The sequence shown here is derived from an EMBL/GenBank/DDBJ whole genome shotgun (WGS) entry which is preliminary data.</text>
</comment>
<keyword evidence="2" id="KW-1003">Cell membrane</keyword>
<keyword evidence="8" id="KW-1185">Reference proteome</keyword>
<feature type="transmembrane region" description="Helical" evidence="6">
    <location>
        <begin position="446"/>
        <end position="467"/>
    </location>
</feature>
<feature type="transmembrane region" description="Helical" evidence="6">
    <location>
        <begin position="479"/>
        <end position="501"/>
    </location>
</feature>
<feature type="transmembrane region" description="Helical" evidence="6">
    <location>
        <begin position="416"/>
        <end position="434"/>
    </location>
</feature>
<dbReference type="InterPro" id="IPR024923">
    <property type="entry name" value="PG_synth_SpoVB"/>
</dbReference>
<evidence type="ECO:0000256" key="6">
    <source>
        <dbReference type="SAM" id="Phobius"/>
    </source>
</evidence>
<keyword evidence="5 6" id="KW-0472">Membrane</keyword>
<dbReference type="PANTHER" id="PTHR30250:SF21">
    <property type="entry name" value="LIPID II FLIPPASE MURJ"/>
    <property type="match status" value="1"/>
</dbReference>